<dbReference type="InterPro" id="IPR005119">
    <property type="entry name" value="LysR_subst-bd"/>
</dbReference>
<dbReference type="AlphaFoldDB" id="A0A5M6J185"/>
<reference evidence="6 7" key="1">
    <citation type="submission" date="2019-09" db="EMBL/GenBank/DDBJ databases">
        <title>Genome sequence of Rhodovastum atsumiense, a diverse member of the Acetobacteraceae family of non-sulfur purple photosynthetic bacteria.</title>
        <authorList>
            <person name="Meyer T."/>
            <person name="Kyndt J."/>
        </authorList>
    </citation>
    <scope>NUCLEOTIDE SEQUENCE [LARGE SCALE GENOMIC DNA]</scope>
    <source>
        <strain evidence="6 7">DSM 21279</strain>
    </source>
</reference>
<feature type="domain" description="HTH lysR-type" evidence="5">
    <location>
        <begin position="4"/>
        <end position="61"/>
    </location>
</feature>
<dbReference type="InterPro" id="IPR000847">
    <property type="entry name" value="LysR_HTH_N"/>
</dbReference>
<sequence>MQHLPLTALRAFEAAARTGSFRAAADALGVTPSAVSHAIRGLEASLKTTLFFREGRQIALTGQGEALLRHVRQGFDELKRGIAAVSGRNRMLLRLHSAPSFAAQWLVPRLPRLLADTEGLDLRIAASVSYSRFLNDEFDVDIVYGTAWAEQYARSRHPRIVVLPLGEEVVTPLCAPALAGRIHEPRDLFAQTLIESDNKQVRWSAWFAANGLAAPEPRGPRFDRSFLSISAAADGLGVALESTRLAERELASGRLVRPLPRAEDVTYVGHFLTFPRAERYRLELLVLTGWLATELGITLDLQARPAGV</sequence>
<dbReference type="Gene3D" id="1.10.10.10">
    <property type="entry name" value="Winged helix-like DNA-binding domain superfamily/Winged helix DNA-binding domain"/>
    <property type="match status" value="1"/>
</dbReference>
<dbReference type="EMBL" id="VWPK01000002">
    <property type="protein sequence ID" value="KAA5614353.1"/>
    <property type="molecule type" value="Genomic_DNA"/>
</dbReference>
<dbReference type="GO" id="GO:0043565">
    <property type="term" value="F:sequence-specific DNA binding"/>
    <property type="evidence" value="ECO:0007669"/>
    <property type="project" value="TreeGrafter"/>
</dbReference>
<dbReference type="FunFam" id="3.40.190.10:FF:000017">
    <property type="entry name" value="Glycine cleavage system transcriptional activator"/>
    <property type="match status" value="1"/>
</dbReference>
<dbReference type="Pfam" id="PF03466">
    <property type="entry name" value="LysR_substrate"/>
    <property type="match status" value="1"/>
</dbReference>
<keyword evidence="4" id="KW-0804">Transcription</keyword>
<dbReference type="OrthoDB" id="9794694at2"/>
<evidence type="ECO:0000313" key="7">
    <source>
        <dbReference type="Proteomes" id="UP000325255"/>
    </source>
</evidence>
<gene>
    <name evidence="6" type="ORF">F1189_01825</name>
</gene>
<keyword evidence="7" id="KW-1185">Reference proteome</keyword>
<dbReference type="SUPFAM" id="SSF53850">
    <property type="entry name" value="Periplasmic binding protein-like II"/>
    <property type="match status" value="1"/>
</dbReference>
<protein>
    <submittedName>
        <fullName evidence="6">LysR family transcriptional regulator</fullName>
    </submittedName>
</protein>
<evidence type="ECO:0000256" key="2">
    <source>
        <dbReference type="ARBA" id="ARBA00023015"/>
    </source>
</evidence>
<dbReference type="Gene3D" id="3.40.190.10">
    <property type="entry name" value="Periplasmic binding protein-like II"/>
    <property type="match status" value="2"/>
</dbReference>
<evidence type="ECO:0000256" key="1">
    <source>
        <dbReference type="ARBA" id="ARBA00009437"/>
    </source>
</evidence>
<dbReference type="PANTHER" id="PTHR30537:SF58">
    <property type="entry name" value="HTH-TYPE TRANSCRIPTIONAL REGULATOR PERR"/>
    <property type="match status" value="1"/>
</dbReference>
<keyword evidence="3" id="KW-0238">DNA-binding</keyword>
<evidence type="ECO:0000313" key="6">
    <source>
        <dbReference type="EMBL" id="KAA5614353.1"/>
    </source>
</evidence>
<comment type="similarity">
    <text evidence="1">Belongs to the LysR transcriptional regulatory family.</text>
</comment>
<dbReference type="InterPro" id="IPR058163">
    <property type="entry name" value="LysR-type_TF_proteobact-type"/>
</dbReference>
<dbReference type="SUPFAM" id="SSF46785">
    <property type="entry name" value="Winged helix' DNA-binding domain"/>
    <property type="match status" value="1"/>
</dbReference>
<dbReference type="InterPro" id="IPR036388">
    <property type="entry name" value="WH-like_DNA-bd_sf"/>
</dbReference>
<dbReference type="PANTHER" id="PTHR30537">
    <property type="entry name" value="HTH-TYPE TRANSCRIPTIONAL REGULATOR"/>
    <property type="match status" value="1"/>
</dbReference>
<dbReference type="FunFam" id="1.10.10.10:FF:000001">
    <property type="entry name" value="LysR family transcriptional regulator"/>
    <property type="match status" value="1"/>
</dbReference>
<organism evidence="6 7">
    <name type="scientific">Rhodovastum atsumiense</name>
    <dbReference type="NCBI Taxonomy" id="504468"/>
    <lineage>
        <taxon>Bacteria</taxon>
        <taxon>Pseudomonadati</taxon>
        <taxon>Pseudomonadota</taxon>
        <taxon>Alphaproteobacteria</taxon>
        <taxon>Acetobacterales</taxon>
        <taxon>Acetobacteraceae</taxon>
        <taxon>Rhodovastum</taxon>
    </lineage>
</organism>
<proteinExistence type="inferred from homology"/>
<dbReference type="RefSeq" id="WP_150038849.1">
    <property type="nucleotide sequence ID" value="NZ_OW485601.1"/>
</dbReference>
<dbReference type="GO" id="GO:0006351">
    <property type="term" value="P:DNA-templated transcription"/>
    <property type="evidence" value="ECO:0007669"/>
    <property type="project" value="TreeGrafter"/>
</dbReference>
<dbReference type="PROSITE" id="PS50931">
    <property type="entry name" value="HTH_LYSR"/>
    <property type="match status" value="1"/>
</dbReference>
<dbReference type="InterPro" id="IPR036390">
    <property type="entry name" value="WH_DNA-bd_sf"/>
</dbReference>
<evidence type="ECO:0000259" key="5">
    <source>
        <dbReference type="PROSITE" id="PS50931"/>
    </source>
</evidence>
<keyword evidence="2" id="KW-0805">Transcription regulation</keyword>
<accession>A0A5M6J185</accession>
<evidence type="ECO:0000256" key="3">
    <source>
        <dbReference type="ARBA" id="ARBA00023125"/>
    </source>
</evidence>
<name>A0A5M6J185_9PROT</name>
<dbReference type="GO" id="GO:0003700">
    <property type="term" value="F:DNA-binding transcription factor activity"/>
    <property type="evidence" value="ECO:0007669"/>
    <property type="project" value="InterPro"/>
</dbReference>
<dbReference type="Pfam" id="PF00126">
    <property type="entry name" value="HTH_1"/>
    <property type="match status" value="1"/>
</dbReference>
<comment type="caution">
    <text evidence="6">The sequence shown here is derived from an EMBL/GenBank/DDBJ whole genome shotgun (WGS) entry which is preliminary data.</text>
</comment>
<evidence type="ECO:0000256" key="4">
    <source>
        <dbReference type="ARBA" id="ARBA00023163"/>
    </source>
</evidence>
<dbReference type="CDD" id="cd08432">
    <property type="entry name" value="PBP2_GcdR_TrpI_HvrB_AmpR_like"/>
    <property type="match status" value="1"/>
</dbReference>
<dbReference type="Proteomes" id="UP000325255">
    <property type="component" value="Unassembled WGS sequence"/>
</dbReference>